<comment type="caution">
    <text evidence="2">The sequence shown here is derived from an EMBL/GenBank/DDBJ whole genome shotgun (WGS) entry which is preliminary data.</text>
</comment>
<dbReference type="Proteomes" id="UP001292094">
    <property type="component" value="Unassembled WGS sequence"/>
</dbReference>
<accession>A0AAE1QDB6</accession>
<proteinExistence type="predicted"/>
<sequence>MEVEEVEEELEEEEVEKEVEEEEVEEEILEEEVEEEILEEEVEEEILEDERKVKNNGEVNERDTGTDSTQMMLVLVLPRMLPVPLAPASSGGEGRSGAGRHGRVGRQVYVCVHRHAAPD</sequence>
<dbReference type="AlphaFoldDB" id="A0AAE1QDB6"/>
<evidence type="ECO:0000313" key="3">
    <source>
        <dbReference type="Proteomes" id="UP001292094"/>
    </source>
</evidence>
<keyword evidence="3" id="KW-1185">Reference proteome</keyword>
<protein>
    <submittedName>
        <fullName evidence="2">Uncharacterized protein</fullName>
    </submittedName>
</protein>
<name>A0AAE1QDB6_9EUCA</name>
<reference evidence="2" key="1">
    <citation type="submission" date="2023-11" db="EMBL/GenBank/DDBJ databases">
        <title>Genome assemblies of two species of porcelain crab, Petrolisthes cinctipes and Petrolisthes manimaculis (Anomura: Porcellanidae).</title>
        <authorList>
            <person name="Angst P."/>
        </authorList>
    </citation>
    <scope>NUCLEOTIDE SEQUENCE</scope>
    <source>
        <strain evidence="2">PB745_02</strain>
        <tissue evidence="2">Gill</tissue>
    </source>
</reference>
<dbReference type="EMBL" id="JAWZYT010000466">
    <property type="protein sequence ID" value="KAK4323182.1"/>
    <property type="molecule type" value="Genomic_DNA"/>
</dbReference>
<evidence type="ECO:0000256" key="1">
    <source>
        <dbReference type="SAM" id="MobiDB-lite"/>
    </source>
</evidence>
<evidence type="ECO:0000313" key="2">
    <source>
        <dbReference type="EMBL" id="KAK4323182.1"/>
    </source>
</evidence>
<gene>
    <name evidence="2" type="ORF">Pmani_006130</name>
</gene>
<feature type="compositionally biased region" description="Acidic residues" evidence="1">
    <location>
        <begin position="1"/>
        <end position="48"/>
    </location>
</feature>
<feature type="region of interest" description="Disordered" evidence="1">
    <location>
        <begin position="1"/>
        <end position="69"/>
    </location>
</feature>
<feature type="compositionally biased region" description="Basic and acidic residues" evidence="1">
    <location>
        <begin position="49"/>
        <end position="65"/>
    </location>
</feature>
<organism evidence="2 3">
    <name type="scientific">Petrolisthes manimaculis</name>
    <dbReference type="NCBI Taxonomy" id="1843537"/>
    <lineage>
        <taxon>Eukaryota</taxon>
        <taxon>Metazoa</taxon>
        <taxon>Ecdysozoa</taxon>
        <taxon>Arthropoda</taxon>
        <taxon>Crustacea</taxon>
        <taxon>Multicrustacea</taxon>
        <taxon>Malacostraca</taxon>
        <taxon>Eumalacostraca</taxon>
        <taxon>Eucarida</taxon>
        <taxon>Decapoda</taxon>
        <taxon>Pleocyemata</taxon>
        <taxon>Anomura</taxon>
        <taxon>Galatheoidea</taxon>
        <taxon>Porcellanidae</taxon>
        <taxon>Petrolisthes</taxon>
    </lineage>
</organism>